<dbReference type="InterPro" id="IPR003423">
    <property type="entry name" value="OMP_efflux"/>
</dbReference>
<dbReference type="SUPFAM" id="SSF56954">
    <property type="entry name" value="Outer membrane efflux proteins (OEP)"/>
    <property type="match status" value="1"/>
</dbReference>
<dbReference type="GO" id="GO:0015562">
    <property type="term" value="F:efflux transmembrane transporter activity"/>
    <property type="evidence" value="ECO:0007669"/>
    <property type="project" value="InterPro"/>
</dbReference>
<dbReference type="PANTHER" id="PTHR30203:SF24">
    <property type="entry name" value="BLR4935 PROTEIN"/>
    <property type="match status" value="1"/>
</dbReference>
<feature type="chain" id="PRO_5035264720" evidence="3">
    <location>
        <begin position="23"/>
        <end position="428"/>
    </location>
</feature>
<organism evidence="4 5">
    <name type="scientific">Candidatus Desulfobia pelagia</name>
    <dbReference type="NCBI Taxonomy" id="2841692"/>
    <lineage>
        <taxon>Bacteria</taxon>
        <taxon>Pseudomonadati</taxon>
        <taxon>Thermodesulfobacteriota</taxon>
        <taxon>Desulfobulbia</taxon>
        <taxon>Desulfobulbales</taxon>
        <taxon>Desulfobulbaceae</taxon>
        <taxon>Candidatus Desulfobia</taxon>
    </lineage>
</organism>
<dbReference type="Proteomes" id="UP000614424">
    <property type="component" value="Unassembled WGS sequence"/>
</dbReference>
<name>A0A8J6TF05_9BACT</name>
<reference evidence="4 5" key="1">
    <citation type="submission" date="2020-08" db="EMBL/GenBank/DDBJ databases">
        <title>Bridging the membrane lipid divide: bacteria of the FCB group superphylum have the potential to synthesize archaeal ether lipids.</title>
        <authorList>
            <person name="Villanueva L."/>
            <person name="Von Meijenfeldt F.A.B."/>
            <person name="Westbye A.B."/>
            <person name="Yadav S."/>
            <person name="Hopmans E.C."/>
            <person name="Dutilh B.E."/>
            <person name="Sinninghe Damste J.S."/>
        </authorList>
    </citation>
    <scope>NUCLEOTIDE SEQUENCE [LARGE SCALE GENOMIC DNA]</scope>
    <source>
        <strain evidence="4">NIOZ-UU47</strain>
    </source>
</reference>
<comment type="similarity">
    <text evidence="1">Belongs to the outer membrane factor (OMF) (TC 1.B.17) family.</text>
</comment>
<dbReference type="Pfam" id="PF02321">
    <property type="entry name" value="OEP"/>
    <property type="match status" value="2"/>
</dbReference>
<dbReference type="Gene3D" id="1.20.1600.10">
    <property type="entry name" value="Outer membrane efflux proteins (OEP)"/>
    <property type="match status" value="1"/>
</dbReference>
<feature type="signal peptide" evidence="3">
    <location>
        <begin position="1"/>
        <end position="22"/>
    </location>
</feature>
<keyword evidence="2" id="KW-0175">Coiled coil</keyword>
<comment type="caution">
    <text evidence="4">The sequence shown here is derived from an EMBL/GenBank/DDBJ whole genome shotgun (WGS) entry which is preliminary data.</text>
</comment>
<protein>
    <submittedName>
        <fullName evidence="4">TolC family protein</fullName>
    </submittedName>
</protein>
<dbReference type="InterPro" id="IPR010131">
    <property type="entry name" value="MdtP/NodT-like"/>
</dbReference>
<evidence type="ECO:0000256" key="1">
    <source>
        <dbReference type="ARBA" id="ARBA00007613"/>
    </source>
</evidence>
<evidence type="ECO:0000313" key="5">
    <source>
        <dbReference type="Proteomes" id="UP000614424"/>
    </source>
</evidence>
<evidence type="ECO:0000256" key="2">
    <source>
        <dbReference type="SAM" id="Coils"/>
    </source>
</evidence>
<dbReference type="EMBL" id="JACNJZ010000068">
    <property type="protein sequence ID" value="MBC8317060.1"/>
    <property type="molecule type" value="Genomic_DNA"/>
</dbReference>
<evidence type="ECO:0000256" key="3">
    <source>
        <dbReference type="SAM" id="SignalP"/>
    </source>
</evidence>
<feature type="coiled-coil region" evidence="2">
    <location>
        <begin position="187"/>
        <end position="214"/>
    </location>
</feature>
<keyword evidence="3" id="KW-0732">Signal</keyword>
<proteinExistence type="inferred from homology"/>
<sequence length="428" mass="48880">MVYRIRLLVFVFCMAISTHVLAANTESAAVLDDLIATALENNPDLKAAQLRFHVYENKIIPAGSLNDPSLSFAFSNYPVDSFAGNEFPMSGKILKLSQALPFPGKLAARQETAAQQARWYQGQYEDSKLQLARQVKDAYYSFYYFSKAVTITENNIRLLDDFTLLTEKNYEVGKSLQQDVLKAHMERSKLMDRLYSIKQQRDTAEEELNRLLNTPSHISFSDLPDFEITHVDTPLEKLQQSPETNRPIYAAYLALVKSYESRKNLARLEYKPDFKMGVSYNFRESNFADDGTDFAGIEFSINLPLFRKKREAAVAEASAGTSMALEQYNDFRRRVLFNINDAYNRLNRNRSQALLYKSGIIPQARQAFESALTNYQVGKVGFLVLLDSLKTVYDYELEYYRVLSEGERNLARLEAETGLNLNSSTENL</sequence>
<accession>A0A8J6TF05</accession>
<dbReference type="AlphaFoldDB" id="A0A8J6TF05"/>
<dbReference type="PANTHER" id="PTHR30203">
    <property type="entry name" value="OUTER MEMBRANE CATION EFFLUX PROTEIN"/>
    <property type="match status" value="1"/>
</dbReference>
<gene>
    <name evidence="4" type="ORF">H8E41_04085</name>
</gene>
<evidence type="ECO:0000313" key="4">
    <source>
        <dbReference type="EMBL" id="MBC8317060.1"/>
    </source>
</evidence>